<feature type="transmembrane region" description="Helical" evidence="1">
    <location>
        <begin position="587"/>
        <end position="609"/>
    </location>
</feature>
<dbReference type="InterPro" id="IPR027022">
    <property type="entry name" value="ABC_permease_BceB-typ"/>
</dbReference>
<dbReference type="GO" id="GO:0055085">
    <property type="term" value="P:transmembrane transport"/>
    <property type="evidence" value="ECO:0007669"/>
    <property type="project" value="UniProtKB-UniRule"/>
</dbReference>
<feature type="transmembrane region" description="Helical" evidence="1">
    <location>
        <begin position="217"/>
        <end position="242"/>
    </location>
</feature>
<accession>A0A0R1SAR2</accession>
<dbReference type="PANTHER" id="PTHR46795:SF3">
    <property type="entry name" value="ABC TRANSPORTER PERMEASE"/>
    <property type="match status" value="1"/>
</dbReference>
<dbReference type="PIRSF" id="PIRSF018968">
    <property type="entry name" value="ABC_permease_BceB"/>
    <property type="match status" value="1"/>
</dbReference>
<name>A0A0R1SAR2_9LACO</name>
<feature type="transmembrane region" description="Helical" evidence="1">
    <location>
        <begin position="271"/>
        <end position="293"/>
    </location>
</feature>
<comment type="subcellular location">
    <subcellularLocation>
        <location evidence="1">Cell membrane</location>
        <topology evidence="1">Multi-pass membrane protein</topology>
    </subcellularLocation>
</comment>
<protein>
    <submittedName>
        <fullName evidence="2">ABC transporter permease transmembrane protein</fullName>
    </submittedName>
</protein>
<keyword evidence="1" id="KW-1003">Cell membrane</keyword>
<keyword evidence="1" id="KW-1133">Transmembrane helix</keyword>
<comment type="similarity">
    <text evidence="1">Belongs to the ABC-4 integral membrane protein family.</text>
</comment>
<dbReference type="EMBL" id="AZFA01000017">
    <property type="protein sequence ID" value="KRL66269.1"/>
    <property type="molecule type" value="Genomic_DNA"/>
</dbReference>
<comment type="caution">
    <text evidence="2">The sequence shown here is derived from an EMBL/GenBank/DDBJ whole genome shotgun (WGS) entry which is preliminary data.</text>
</comment>
<sequence>MIYILSSSFAVAVLTIFSTLINDPTLRSVHYWNQTFQSFMYFMIFIFGFFTFIYMTYVGGFFIQQQKNEFRTYKKLGMSRWIIAVIGFLKTFIVQIIAWLLGMLVAIILQKFVGMMLVYLMHVKLNFGFFLDPMVIWRMLKLGIYSTFLLSLINGVRSYWIVRRQKDSHKLHLNLFFRSIFGIIGLLMFIGGILASLQVFQSVSDTQNIDLALWRVLWIVPLYFIGTYLVIMGFVPLCLYLFDHIKLFSYHGINLVSYKYLRKRLLRNTTIIWFITEMSALALAILVFCYAGYQVVYQNFSGAYPFEVSAISDPAKKIKAEFAKEKTDVTHEYRSKIKRTVSYTFDSSSNQYEPKLISLMSYSDYHALPKRIQNKNPHIGPDDFLELKNDYQSLTPGYRSTKHAVQVKGTKSIKNRSVGSFFPYGYMMFSGYLFVVPDNYYHNVQSESTETYYGWDIKHSDKLSNKFLKKLNQKNKNPYVITVHIGSTLNKSYLYEKDDQKQNHYRPNEYYQNGYVRQADAKHIIDQTSGFFLFLVSIFSIALLIALGSLLTLKVLLRDDNEWHQLKTLKKIGMTERELKQIVRRETGLLFGLPIVFALVQSSLSVGILNLSVNQSAFKPFTVIGSAFIVLYGLTGWLTYILSWRGVKQRI</sequence>
<feature type="transmembrane region" description="Helical" evidence="1">
    <location>
        <begin position="135"/>
        <end position="154"/>
    </location>
</feature>
<dbReference type="AlphaFoldDB" id="A0A0R1SAR2"/>
<gene>
    <name evidence="2" type="ORF">FC27_GL000730</name>
</gene>
<evidence type="ECO:0000313" key="2">
    <source>
        <dbReference type="EMBL" id="KRL66269.1"/>
    </source>
</evidence>
<evidence type="ECO:0000256" key="1">
    <source>
        <dbReference type="PIRNR" id="PIRNR018968"/>
    </source>
</evidence>
<organism evidence="2 3">
    <name type="scientific">Companilactobacillus versmoldensis DSM 14857 = KCTC 3814</name>
    <dbReference type="NCBI Taxonomy" id="1423815"/>
    <lineage>
        <taxon>Bacteria</taxon>
        <taxon>Bacillati</taxon>
        <taxon>Bacillota</taxon>
        <taxon>Bacilli</taxon>
        <taxon>Lactobacillales</taxon>
        <taxon>Lactobacillaceae</taxon>
        <taxon>Companilactobacillus</taxon>
    </lineage>
</organism>
<dbReference type="eggNOG" id="COG0577">
    <property type="taxonomic scope" value="Bacteria"/>
</dbReference>
<feature type="transmembrane region" description="Helical" evidence="1">
    <location>
        <begin position="38"/>
        <end position="60"/>
    </location>
</feature>
<keyword evidence="1 2" id="KW-0812">Transmembrane</keyword>
<dbReference type="Proteomes" id="UP000051647">
    <property type="component" value="Unassembled WGS sequence"/>
</dbReference>
<dbReference type="PATRIC" id="fig|1423815.3.peg.739"/>
<keyword evidence="1" id="KW-0813">Transport</keyword>
<reference evidence="2 3" key="1">
    <citation type="journal article" date="2015" name="Genome Announc.">
        <title>Expanding the biotechnology potential of lactobacilli through comparative genomics of 213 strains and associated genera.</title>
        <authorList>
            <person name="Sun Z."/>
            <person name="Harris H.M."/>
            <person name="McCann A."/>
            <person name="Guo C."/>
            <person name="Argimon S."/>
            <person name="Zhang W."/>
            <person name="Yang X."/>
            <person name="Jeffery I.B."/>
            <person name="Cooney J.C."/>
            <person name="Kagawa T.F."/>
            <person name="Liu W."/>
            <person name="Song Y."/>
            <person name="Salvetti E."/>
            <person name="Wrobel A."/>
            <person name="Rasinkangas P."/>
            <person name="Parkhill J."/>
            <person name="Rea M.C."/>
            <person name="O'Sullivan O."/>
            <person name="Ritari J."/>
            <person name="Douillard F.P."/>
            <person name="Paul Ross R."/>
            <person name="Yang R."/>
            <person name="Briner A.E."/>
            <person name="Felis G.E."/>
            <person name="de Vos W.M."/>
            <person name="Barrangou R."/>
            <person name="Klaenhammer T.R."/>
            <person name="Caufield P.W."/>
            <person name="Cui Y."/>
            <person name="Zhang H."/>
            <person name="O'Toole P.W."/>
        </authorList>
    </citation>
    <scope>NUCLEOTIDE SEQUENCE [LARGE SCALE GENOMIC DNA]</scope>
    <source>
        <strain evidence="2 3">DSM 14857</strain>
    </source>
</reference>
<dbReference type="GO" id="GO:0005886">
    <property type="term" value="C:plasma membrane"/>
    <property type="evidence" value="ECO:0007669"/>
    <property type="project" value="UniProtKB-SubCell"/>
</dbReference>
<dbReference type="InterPro" id="IPR052536">
    <property type="entry name" value="ABC-4_Integral_Memb_Prot"/>
</dbReference>
<proteinExistence type="inferred from homology"/>
<feature type="transmembrane region" description="Helical" evidence="1">
    <location>
        <begin position="531"/>
        <end position="557"/>
    </location>
</feature>
<keyword evidence="1" id="KW-0472">Membrane</keyword>
<evidence type="ECO:0000313" key="3">
    <source>
        <dbReference type="Proteomes" id="UP000051647"/>
    </source>
</evidence>
<feature type="transmembrane region" description="Helical" evidence="1">
    <location>
        <begin position="81"/>
        <end position="109"/>
    </location>
</feature>
<feature type="transmembrane region" description="Helical" evidence="1">
    <location>
        <begin position="621"/>
        <end position="642"/>
    </location>
</feature>
<dbReference type="STRING" id="1423815.FC27_GL000730"/>
<feature type="transmembrane region" description="Helical" evidence="1">
    <location>
        <begin position="175"/>
        <end position="197"/>
    </location>
</feature>
<keyword evidence="3" id="KW-1185">Reference proteome</keyword>
<dbReference type="PANTHER" id="PTHR46795">
    <property type="entry name" value="ABC TRANSPORTER PERMEASE-RELATED-RELATED"/>
    <property type="match status" value="1"/>
</dbReference>